<reference evidence="4" key="3">
    <citation type="submission" date="2015-06" db="UniProtKB">
        <authorList>
            <consortium name="EnsemblMetazoa"/>
        </authorList>
    </citation>
    <scope>IDENTIFICATION</scope>
</reference>
<keyword evidence="1" id="KW-0175">Coiled coil</keyword>
<organism evidence="4 5">
    <name type="scientific">Helobdella robusta</name>
    <name type="common">Californian leech</name>
    <dbReference type="NCBI Taxonomy" id="6412"/>
    <lineage>
        <taxon>Eukaryota</taxon>
        <taxon>Metazoa</taxon>
        <taxon>Spiralia</taxon>
        <taxon>Lophotrochozoa</taxon>
        <taxon>Annelida</taxon>
        <taxon>Clitellata</taxon>
        <taxon>Hirudinea</taxon>
        <taxon>Rhynchobdellida</taxon>
        <taxon>Glossiphoniidae</taxon>
        <taxon>Helobdella</taxon>
    </lineage>
</organism>
<evidence type="ECO:0000313" key="3">
    <source>
        <dbReference type="EMBL" id="ESN95247.1"/>
    </source>
</evidence>
<dbReference type="InterPro" id="IPR039139">
    <property type="entry name" value="CCDC170-like"/>
</dbReference>
<dbReference type="EMBL" id="AMQM01006884">
    <property type="status" value="NOT_ANNOTATED_CDS"/>
    <property type="molecule type" value="Genomic_DNA"/>
</dbReference>
<reference evidence="3 5" key="2">
    <citation type="journal article" date="2013" name="Nature">
        <title>Insights into bilaterian evolution from three spiralian genomes.</title>
        <authorList>
            <person name="Simakov O."/>
            <person name="Marletaz F."/>
            <person name="Cho S.J."/>
            <person name="Edsinger-Gonzales E."/>
            <person name="Havlak P."/>
            <person name="Hellsten U."/>
            <person name="Kuo D.H."/>
            <person name="Larsson T."/>
            <person name="Lv J."/>
            <person name="Arendt D."/>
            <person name="Savage R."/>
            <person name="Osoegawa K."/>
            <person name="de Jong P."/>
            <person name="Grimwood J."/>
            <person name="Chapman J.A."/>
            <person name="Shapiro H."/>
            <person name="Aerts A."/>
            <person name="Otillar R.P."/>
            <person name="Terry A.Y."/>
            <person name="Boore J.L."/>
            <person name="Grigoriev I.V."/>
            <person name="Lindberg D.R."/>
            <person name="Seaver E.C."/>
            <person name="Weisblat D.A."/>
            <person name="Putnam N.H."/>
            <person name="Rokhsar D.S."/>
        </authorList>
    </citation>
    <scope>NUCLEOTIDE SEQUENCE</scope>
</reference>
<sequence>MTSSSPSRSLPYNDDVSMEMIVDDIVMRINDVMNRTAVGDDVDDDIKKAHIKNLQKKVRSLKEQLILKETQSEMLKEKVRVMEDRMMHLEMKLSNDDDVTRNDKLAKIIEKYRIELNEAHLELRQLRSRVVETTNLKTDSLEREEEIKRLEMRLRQQENRNRKQQQQIDDRLLFELRQLLSRMLGISYDTSVAVDFEIISRLEKLIVATYNNPELMSNSFVIDPSNSIGLAEEFRRGYNSVMDEQPANHRPRSYRVGHVNSSGYGRMNEVKSRSRSLSPHKKIDPNVY</sequence>
<dbReference type="PANTHER" id="PTHR18863:SF6">
    <property type="entry name" value="COILED-COIL DOMAIN-CONTAINING PROTEIN 170"/>
    <property type="match status" value="1"/>
</dbReference>
<dbReference type="STRING" id="6412.T1FEW6"/>
<dbReference type="KEGG" id="hro:HELRODRAFT_179584"/>
<feature type="region of interest" description="Disordered" evidence="2">
    <location>
        <begin position="243"/>
        <end position="288"/>
    </location>
</feature>
<name>T1FEW6_HELRO</name>
<gene>
    <name evidence="4" type="primary">20207365</name>
    <name evidence="3" type="ORF">HELRODRAFT_179584</name>
</gene>
<dbReference type="EnsemblMetazoa" id="HelroT179584">
    <property type="protein sequence ID" value="HelroP179584"/>
    <property type="gene ID" value="HelroG179584"/>
</dbReference>
<dbReference type="RefSeq" id="XP_009026650.1">
    <property type="nucleotide sequence ID" value="XM_009028402.1"/>
</dbReference>
<dbReference type="OrthoDB" id="5832575at2759"/>
<dbReference type="EMBL" id="KB097536">
    <property type="protein sequence ID" value="ESN95247.1"/>
    <property type="molecule type" value="Genomic_DNA"/>
</dbReference>
<dbReference type="Proteomes" id="UP000015101">
    <property type="component" value="Unassembled WGS sequence"/>
</dbReference>
<reference evidence="5" key="1">
    <citation type="submission" date="2012-12" db="EMBL/GenBank/DDBJ databases">
        <authorList>
            <person name="Hellsten U."/>
            <person name="Grimwood J."/>
            <person name="Chapman J.A."/>
            <person name="Shapiro H."/>
            <person name="Aerts A."/>
            <person name="Otillar R.P."/>
            <person name="Terry A.Y."/>
            <person name="Boore J.L."/>
            <person name="Simakov O."/>
            <person name="Marletaz F."/>
            <person name="Cho S.-J."/>
            <person name="Edsinger-Gonzales E."/>
            <person name="Havlak P."/>
            <person name="Kuo D.-H."/>
            <person name="Larsson T."/>
            <person name="Lv J."/>
            <person name="Arendt D."/>
            <person name="Savage R."/>
            <person name="Osoegawa K."/>
            <person name="de Jong P."/>
            <person name="Lindberg D.R."/>
            <person name="Seaver E.C."/>
            <person name="Weisblat D.A."/>
            <person name="Putnam N.H."/>
            <person name="Grigoriev I.V."/>
            <person name="Rokhsar D.S."/>
        </authorList>
    </citation>
    <scope>NUCLEOTIDE SEQUENCE</scope>
</reference>
<evidence type="ECO:0000313" key="4">
    <source>
        <dbReference type="EnsemblMetazoa" id="HelroP179584"/>
    </source>
</evidence>
<dbReference type="CTD" id="20207365"/>
<feature type="coiled-coil region" evidence="1">
    <location>
        <begin position="51"/>
        <end position="167"/>
    </location>
</feature>
<dbReference type="PANTHER" id="PTHR18863">
    <property type="entry name" value="TSEC-2-RELATED"/>
    <property type="match status" value="1"/>
</dbReference>
<protein>
    <submittedName>
        <fullName evidence="3 4">Uncharacterized protein</fullName>
    </submittedName>
</protein>
<dbReference type="InParanoid" id="T1FEW6"/>
<dbReference type="AlphaFoldDB" id="T1FEW6"/>
<keyword evidence="5" id="KW-1185">Reference proteome</keyword>
<evidence type="ECO:0000256" key="2">
    <source>
        <dbReference type="SAM" id="MobiDB-lite"/>
    </source>
</evidence>
<dbReference type="HOGENOM" id="CLU_967343_0_0_1"/>
<proteinExistence type="predicted"/>
<accession>T1FEW6</accession>
<evidence type="ECO:0000256" key="1">
    <source>
        <dbReference type="SAM" id="Coils"/>
    </source>
</evidence>
<dbReference type="GeneID" id="20207365"/>
<evidence type="ECO:0000313" key="5">
    <source>
        <dbReference type="Proteomes" id="UP000015101"/>
    </source>
</evidence>